<dbReference type="Pfam" id="PF02586">
    <property type="entry name" value="SRAP"/>
    <property type="match status" value="1"/>
</dbReference>
<dbReference type="AlphaFoldDB" id="A0A089MGE0"/>
<dbReference type="Gene3D" id="3.90.1680.10">
    <property type="entry name" value="SOS response associated peptidase-like"/>
    <property type="match status" value="1"/>
</dbReference>
<keyword evidence="10" id="KW-1185">Reference proteome</keyword>
<keyword evidence="2 8" id="KW-0645">Protease</keyword>
<dbReference type="HOGENOM" id="CLU_035990_6_2_9"/>
<evidence type="ECO:0000256" key="2">
    <source>
        <dbReference type="ARBA" id="ARBA00022670"/>
    </source>
</evidence>
<reference evidence="9 10" key="1">
    <citation type="submission" date="2014-08" db="EMBL/GenBank/DDBJ databases">
        <title>Comparative genomics of the Paenibacillus odorifer group.</title>
        <authorList>
            <person name="den Bakker H.C."/>
            <person name="Tsai Y.-C."/>
            <person name="Martin N."/>
            <person name="Korlach J."/>
            <person name="Wiedmann M."/>
        </authorList>
    </citation>
    <scope>NUCLEOTIDE SEQUENCE [LARGE SCALE GENOMIC DNA]</scope>
    <source>
        <strain evidence="9 10">DSM 15220</strain>
    </source>
</reference>
<sequence>MCGRYTITVNMEELMLRYLIEDTTIVHYAPKYNAAPMQSIPAVIHDGKQNRLGELRWGLVPAWAKEDKNGSKMINARGESLQDKPAFKNLISSRRCIIPADGFYEWKQQNGRKQPMRITLKSRELFSLAGLYDIWMDASGKKLSTCTIITTESNSLMADIHDRMPVILSREAESEWLDRNNRQVPDLLKLLRPYAAEQMRAYPVSAAVGNVRNDYKELVNEAEESAG</sequence>
<dbReference type="EC" id="3.4.-.-" evidence="8"/>
<dbReference type="GO" id="GO:0006508">
    <property type="term" value="P:proteolysis"/>
    <property type="evidence" value="ECO:0007669"/>
    <property type="project" value="UniProtKB-KW"/>
</dbReference>
<evidence type="ECO:0000256" key="6">
    <source>
        <dbReference type="ARBA" id="ARBA00023125"/>
    </source>
</evidence>
<dbReference type="InterPro" id="IPR036590">
    <property type="entry name" value="SRAP-like"/>
</dbReference>
<dbReference type="InterPro" id="IPR003738">
    <property type="entry name" value="SRAP"/>
</dbReference>
<proteinExistence type="inferred from homology"/>
<evidence type="ECO:0000256" key="4">
    <source>
        <dbReference type="ARBA" id="ARBA00022801"/>
    </source>
</evidence>
<keyword evidence="7" id="KW-0456">Lyase</keyword>
<evidence type="ECO:0000313" key="9">
    <source>
        <dbReference type="EMBL" id="AIQ70578.1"/>
    </source>
</evidence>
<dbReference type="Proteomes" id="UP000029500">
    <property type="component" value="Chromosome"/>
</dbReference>
<evidence type="ECO:0000256" key="7">
    <source>
        <dbReference type="ARBA" id="ARBA00023239"/>
    </source>
</evidence>
<dbReference type="GO" id="GO:0106300">
    <property type="term" value="P:protein-DNA covalent cross-linking repair"/>
    <property type="evidence" value="ECO:0007669"/>
    <property type="project" value="InterPro"/>
</dbReference>
<keyword evidence="5" id="KW-0190">Covalent protein-DNA linkage</keyword>
<dbReference type="KEGG" id="pgm:PGRAT_25285"/>
<keyword evidence="6" id="KW-0238">DNA-binding</keyword>
<evidence type="ECO:0000256" key="3">
    <source>
        <dbReference type="ARBA" id="ARBA00022763"/>
    </source>
</evidence>
<dbReference type="GO" id="GO:0016829">
    <property type="term" value="F:lyase activity"/>
    <property type="evidence" value="ECO:0007669"/>
    <property type="project" value="UniProtKB-KW"/>
</dbReference>
<dbReference type="GO" id="GO:0008233">
    <property type="term" value="F:peptidase activity"/>
    <property type="evidence" value="ECO:0007669"/>
    <property type="project" value="UniProtKB-KW"/>
</dbReference>
<dbReference type="eggNOG" id="COG2135">
    <property type="taxonomic scope" value="Bacteria"/>
</dbReference>
<dbReference type="OrthoDB" id="9782620at2"/>
<name>A0A089MGE0_9BACL</name>
<evidence type="ECO:0000256" key="1">
    <source>
        <dbReference type="ARBA" id="ARBA00008136"/>
    </source>
</evidence>
<organism evidence="9 10">
    <name type="scientific">Paenibacillus graminis</name>
    <dbReference type="NCBI Taxonomy" id="189425"/>
    <lineage>
        <taxon>Bacteria</taxon>
        <taxon>Bacillati</taxon>
        <taxon>Bacillota</taxon>
        <taxon>Bacilli</taxon>
        <taxon>Bacillales</taxon>
        <taxon>Paenibacillaceae</taxon>
        <taxon>Paenibacillus</taxon>
    </lineage>
</organism>
<protein>
    <recommendedName>
        <fullName evidence="8">Abasic site processing protein</fullName>
        <ecNumber evidence="8">3.4.-.-</ecNumber>
    </recommendedName>
</protein>
<dbReference type="PANTHER" id="PTHR13604">
    <property type="entry name" value="DC12-RELATED"/>
    <property type="match status" value="1"/>
</dbReference>
<keyword evidence="4 8" id="KW-0378">Hydrolase</keyword>
<dbReference type="RefSeq" id="WP_042267322.1">
    <property type="nucleotide sequence ID" value="NZ_CP009287.1"/>
</dbReference>
<evidence type="ECO:0000256" key="5">
    <source>
        <dbReference type="ARBA" id="ARBA00023124"/>
    </source>
</evidence>
<gene>
    <name evidence="9" type="ORF">PGRAT_25285</name>
</gene>
<dbReference type="PANTHER" id="PTHR13604:SF0">
    <property type="entry name" value="ABASIC SITE PROCESSING PROTEIN HMCES"/>
    <property type="match status" value="1"/>
</dbReference>
<evidence type="ECO:0000313" key="10">
    <source>
        <dbReference type="Proteomes" id="UP000029500"/>
    </source>
</evidence>
<comment type="similarity">
    <text evidence="1 8">Belongs to the SOS response-associated peptidase family.</text>
</comment>
<dbReference type="GO" id="GO:0003697">
    <property type="term" value="F:single-stranded DNA binding"/>
    <property type="evidence" value="ECO:0007669"/>
    <property type="project" value="InterPro"/>
</dbReference>
<dbReference type="EMBL" id="CP009287">
    <property type="protein sequence ID" value="AIQ70578.1"/>
    <property type="molecule type" value="Genomic_DNA"/>
</dbReference>
<accession>A0A089MGE0</accession>
<evidence type="ECO:0000256" key="8">
    <source>
        <dbReference type="RuleBase" id="RU364100"/>
    </source>
</evidence>
<keyword evidence="3" id="KW-0227">DNA damage</keyword>
<dbReference type="SUPFAM" id="SSF143081">
    <property type="entry name" value="BB1717-like"/>
    <property type="match status" value="1"/>
</dbReference>